<evidence type="ECO:0000256" key="1">
    <source>
        <dbReference type="SAM" id="MobiDB-lite"/>
    </source>
</evidence>
<proteinExistence type="predicted"/>
<name>A0A195FNP9_9HYME</name>
<evidence type="ECO:0000313" key="2">
    <source>
        <dbReference type="EMBL" id="KYN42083.1"/>
    </source>
</evidence>
<feature type="region of interest" description="Disordered" evidence="1">
    <location>
        <begin position="1"/>
        <end position="25"/>
    </location>
</feature>
<reference evidence="2 3" key="1">
    <citation type="submission" date="2016-03" db="EMBL/GenBank/DDBJ databases">
        <title>Trachymyrmex septentrionalis WGS genome.</title>
        <authorList>
            <person name="Nygaard S."/>
            <person name="Hu H."/>
            <person name="Boomsma J."/>
            <person name="Zhang G."/>
        </authorList>
    </citation>
    <scope>NUCLEOTIDE SEQUENCE [LARGE SCALE GENOMIC DNA]</scope>
    <source>
        <strain evidence="2">Tsep2-gDNA-1</strain>
        <tissue evidence="2">Whole body</tissue>
    </source>
</reference>
<keyword evidence="3" id="KW-1185">Reference proteome</keyword>
<dbReference type="Proteomes" id="UP000078541">
    <property type="component" value="Unassembled WGS sequence"/>
</dbReference>
<evidence type="ECO:0000313" key="3">
    <source>
        <dbReference type="Proteomes" id="UP000078541"/>
    </source>
</evidence>
<feature type="non-terminal residue" evidence="2">
    <location>
        <position position="1"/>
    </location>
</feature>
<dbReference type="AlphaFoldDB" id="A0A195FNP9"/>
<accession>A0A195FNP9</accession>
<protein>
    <submittedName>
        <fullName evidence="2">Uncharacterized protein</fullName>
    </submittedName>
</protein>
<sequence>RKREKAERKRVRPCRGTIKNRGGKETQDSRLHIREIVRVLRFRCYFGQVQYDDLIIFYSGKTTNTPIYGVSSGPTWLPLAATVLSNDPSLFTRLLDLHPRRSNISMYEFDGELRVSLNKEVYARAPAWSRTTRLRGVEFHQSRAARDGREIVLRYFVNRICAELSLGLTKNEKTGTRSHHNDTDGR</sequence>
<organism evidence="2 3">
    <name type="scientific">Trachymyrmex septentrionalis</name>
    <dbReference type="NCBI Taxonomy" id="34720"/>
    <lineage>
        <taxon>Eukaryota</taxon>
        <taxon>Metazoa</taxon>
        <taxon>Ecdysozoa</taxon>
        <taxon>Arthropoda</taxon>
        <taxon>Hexapoda</taxon>
        <taxon>Insecta</taxon>
        <taxon>Pterygota</taxon>
        <taxon>Neoptera</taxon>
        <taxon>Endopterygota</taxon>
        <taxon>Hymenoptera</taxon>
        <taxon>Apocrita</taxon>
        <taxon>Aculeata</taxon>
        <taxon>Formicoidea</taxon>
        <taxon>Formicidae</taxon>
        <taxon>Myrmicinae</taxon>
        <taxon>Trachymyrmex</taxon>
    </lineage>
</organism>
<gene>
    <name evidence="2" type="ORF">ALC56_03221</name>
</gene>
<dbReference type="EMBL" id="KQ981382">
    <property type="protein sequence ID" value="KYN42083.1"/>
    <property type="molecule type" value="Genomic_DNA"/>
</dbReference>